<dbReference type="OrthoDB" id="2721428at2"/>
<evidence type="ECO:0000313" key="1">
    <source>
        <dbReference type="EMBL" id="MBP2078896.1"/>
    </source>
</evidence>
<reference evidence="1" key="1">
    <citation type="submission" date="2021-03" db="EMBL/GenBank/DDBJ databases">
        <title>Genomic Encyclopedia of Type Strains, Phase IV (KMG-IV): sequencing the most valuable type-strain genomes for metagenomic binning, comparative biology and taxonomic classification.</title>
        <authorList>
            <person name="Goeker M."/>
        </authorList>
    </citation>
    <scope>NUCLEOTIDE SEQUENCE</scope>
    <source>
        <strain evidence="1">DSM 107338</strain>
    </source>
</reference>
<dbReference type="Proteomes" id="UP001138793">
    <property type="component" value="Unassembled WGS sequence"/>
</dbReference>
<organism evidence="1 2">
    <name type="scientific">Oceanobacillus polygoni</name>
    <dbReference type="NCBI Taxonomy" id="1235259"/>
    <lineage>
        <taxon>Bacteria</taxon>
        <taxon>Bacillati</taxon>
        <taxon>Bacillota</taxon>
        <taxon>Bacilli</taxon>
        <taxon>Bacillales</taxon>
        <taxon>Bacillaceae</taxon>
        <taxon>Oceanobacillus</taxon>
    </lineage>
</organism>
<keyword evidence="2" id="KW-1185">Reference proteome</keyword>
<protein>
    <submittedName>
        <fullName evidence="1">Uncharacterized protein</fullName>
    </submittedName>
</protein>
<dbReference type="RefSeq" id="WP_149473363.1">
    <property type="nucleotide sequence ID" value="NZ_JAGGMB010000011.1"/>
</dbReference>
<sequence>MVLKLNQNEAFESFIKDSFKNGTYLRELRLSESEVEYVKTTFPNASISVISKTETNLSVKKWYEVNLKNAHVKSPVKLPVNQT</sequence>
<name>A0A9X1CDC2_9BACI</name>
<dbReference type="AlphaFoldDB" id="A0A9X1CDC2"/>
<proteinExistence type="predicted"/>
<comment type="caution">
    <text evidence="1">The sequence shown here is derived from an EMBL/GenBank/DDBJ whole genome shotgun (WGS) entry which is preliminary data.</text>
</comment>
<evidence type="ECO:0000313" key="2">
    <source>
        <dbReference type="Proteomes" id="UP001138793"/>
    </source>
</evidence>
<gene>
    <name evidence="1" type="ORF">J2Z64_003165</name>
</gene>
<accession>A0A9X1CDC2</accession>
<dbReference type="EMBL" id="JAGGMB010000011">
    <property type="protein sequence ID" value="MBP2078896.1"/>
    <property type="molecule type" value="Genomic_DNA"/>
</dbReference>